<evidence type="ECO:0000256" key="5">
    <source>
        <dbReference type="SAM" id="MobiDB-lite"/>
    </source>
</evidence>
<dbReference type="PROSITE" id="PS00478">
    <property type="entry name" value="LIM_DOMAIN_1"/>
    <property type="match status" value="1"/>
</dbReference>
<comment type="caution">
    <text evidence="7">The sequence shown here is derived from an EMBL/GenBank/DDBJ whole genome shotgun (WGS) entry which is preliminary data.</text>
</comment>
<dbReference type="GO" id="GO:0046872">
    <property type="term" value="F:metal ion binding"/>
    <property type="evidence" value="ECO:0007669"/>
    <property type="project" value="UniProtKB-KW"/>
</dbReference>
<feature type="domain" description="LIM zinc-binding" evidence="6">
    <location>
        <begin position="420"/>
        <end position="483"/>
    </location>
</feature>
<keyword evidence="3 4" id="KW-0440">LIM domain</keyword>
<evidence type="ECO:0000256" key="2">
    <source>
        <dbReference type="ARBA" id="ARBA00022833"/>
    </source>
</evidence>
<dbReference type="PANTHER" id="PTHR15468:SF2">
    <property type="entry name" value="ZINC FINGER PROTEIN 185"/>
    <property type="match status" value="1"/>
</dbReference>
<feature type="region of interest" description="Disordered" evidence="5">
    <location>
        <begin position="368"/>
        <end position="387"/>
    </location>
</feature>
<organism evidence="7 8">
    <name type="scientific">Larimichthys crocea</name>
    <name type="common">Large yellow croaker</name>
    <name type="synonym">Pseudosciaena crocea</name>
    <dbReference type="NCBI Taxonomy" id="215358"/>
    <lineage>
        <taxon>Eukaryota</taxon>
        <taxon>Metazoa</taxon>
        <taxon>Chordata</taxon>
        <taxon>Craniata</taxon>
        <taxon>Vertebrata</taxon>
        <taxon>Euteleostomi</taxon>
        <taxon>Actinopterygii</taxon>
        <taxon>Neopterygii</taxon>
        <taxon>Teleostei</taxon>
        <taxon>Neoteleostei</taxon>
        <taxon>Acanthomorphata</taxon>
        <taxon>Eupercaria</taxon>
        <taxon>Sciaenidae</taxon>
        <taxon>Larimichthys</taxon>
    </lineage>
</organism>
<feature type="region of interest" description="Disordered" evidence="5">
    <location>
        <begin position="37"/>
        <end position="131"/>
    </location>
</feature>
<evidence type="ECO:0000259" key="6">
    <source>
        <dbReference type="PROSITE" id="PS50023"/>
    </source>
</evidence>
<keyword evidence="8" id="KW-1185">Reference proteome</keyword>
<dbReference type="PANTHER" id="PTHR15468">
    <property type="entry name" value="ZNF185"/>
    <property type="match status" value="1"/>
</dbReference>
<name>A0A6G0I8U5_LARCR</name>
<feature type="compositionally biased region" description="Low complexity" evidence="5">
    <location>
        <begin position="178"/>
        <end position="191"/>
    </location>
</feature>
<proteinExistence type="predicted"/>
<dbReference type="Gene3D" id="2.10.110.10">
    <property type="entry name" value="Cysteine Rich Protein"/>
    <property type="match status" value="1"/>
</dbReference>
<dbReference type="SMART" id="SM00132">
    <property type="entry name" value="LIM"/>
    <property type="match status" value="1"/>
</dbReference>
<evidence type="ECO:0000256" key="1">
    <source>
        <dbReference type="ARBA" id="ARBA00022723"/>
    </source>
</evidence>
<dbReference type="Pfam" id="PF00412">
    <property type="entry name" value="LIM"/>
    <property type="match status" value="1"/>
</dbReference>
<keyword evidence="2 4" id="KW-0862">Zinc</keyword>
<evidence type="ECO:0000256" key="4">
    <source>
        <dbReference type="PROSITE-ProRule" id="PRU00125"/>
    </source>
</evidence>
<dbReference type="CDD" id="cd08368">
    <property type="entry name" value="LIM"/>
    <property type="match status" value="1"/>
</dbReference>
<evidence type="ECO:0000313" key="7">
    <source>
        <dbReference type="EMBL" id="KAE8287854.1"/>
    </source>
</evidence>
<dbReference type="Proteomes" id="UP000424527">
    <property type="component" value="Unassembled WGS sequence"/>
</dbReference>
<dbReference type="InterPro" id="IPR052621">
    <property type="entry name" value="Cell_Prolif/Cornif_Regul"/>
</dbReference>
<keyword evidence="1 4" id="KW-0479">Metal-binding</keyword>
<dbReference type="EMBL" id="REGW02000013">
    <property type="protein sequence ID" value="KAE8287854.1"/>
    <property type="molecule type" value="Genomic_DNA"/>
</dbReference>
<gene>
    <name evidence="7" type="ORF">D5F01_LYC13911</name>
</gene>
<feature type="region of interest" description="Disordered" evidence="5">
    <location>
        <begin position="178"/>
        <end position="240"/>
    </location>
</feature>
<feature type="compositionally biased region" description="Low complexity" evidence="5">
    <location>
        <begin position="67"/>
        <end position="77"/>
    </location>
</feature>
<feature type="compositionally biased region" description="Basic and acidic residues" evidence="5">
    <location>
        <begin position="378"/>
        <end position="387"/>
    </location>
</feature>
<evidence type="ECO:0000313" key="8">
    <source>
        <dbReference type="Proteomes" id="UP000424527"/>
    </source>
</evidence>
<evidence type="ECO:0000256" key="3">
    <source>
        <dbReference type="ARBA" id="ARBA00023038"/>
    </source>
</evidence>
<dbReference type="PROSITE" id="PS50023">
    <property type="entry name" value="LIM_DOMAIN_2"/>
    <property type="match status" value="1"/>
</dbReference>
<dbReference type="InterPro" id="IPR001781">
    <property type="entry name" value="Znf_LIM"/>
</dbReference>
<sequence length="500" mass="53084">MWLSVPEAPAVIEAAGEEAVVQQSVEQVPDLVVEYVSELPPEPAAEAATEGGHDEGPPEKASEESVEAVVTVEVESSPNESDVVNATPEEEATVQQSVESVPDLVAESVSKLPPQLAAPAKGSHDKDPPEQAVVETVETITEVNVASVPEAPAVIEAAGEEAVVQQSVEQVPDLVVESVSELPPEPAAEAATEGSHDKGPPEQAAKEAVNPETEVNVASSPAVTDAAGDDTAVQDSVEQIPDLVVESESELPPQPAVETAAIYAASTEPVLQTRAEEVVECEVQPANNTVVEQSIELPHESTPGRKVEPCIEDALEPTTAPEAEAAQEFTYRAIELTDALDVKPPAPEDEAAQEFTYRAIELTEALDVEPPPPEAADEPLKSPEQSHTEEMTPAIFDMLQTPVEEPPSREILYETRESISVCSVCDKIIGNIKISFSEPPVIYHPECLKCGVCDKALGDMLTPMFLHNQVIQCDGCFAKTHKTSSLTGTNMSSETTQSIL</sequence>
<dbReference type="AlphaFoldDB" id="A0A6G0I8U5"/>
<protein>
    <recommendedName>
        <fullName evidence="6">LIM zinc-binding domain-containing protein</fullName>
    </recommendedName>
</protein>
<feature type="compositionally biased region" description="Basic and acidic residues" evidence="5">
    <location>
        <begin position="51"/>
        <end position="63"/>
    </location>
</feature>
<feature type="compositionally biased region" description="Low complexity" evidence="5">
    <location>
        <begin position="222"/>
        <end position="235"/>
    </location>
</feature>
<accession>A0A6G0I8U5</accession>
<reference evidence="7 8" key="1">
    <citation type="submission" date="2019-07" db="EMBL/GenBank/DDBJ databases">
        <title>Chromosome genome assembly for large yellow croaker.</title>
        <authorList>
            <person name="Xiao S."/>
        </authorList>
    </citation>
    <scope>NUCLEOTIDE SEQUENCE [LARGE SCALE GENOMIC DNA]</scope>
    <source>
        <strain evidence="7">JMULYC20181020</strain>
        <tissue evidence="7">Muscle</tissue>
    </source>
</reference>